<evidence type="ECO:0000256" key="3">
    <source>
        <dbReference type="ARBA" id="ARBA00022729"/>
    </source>
</evidence>
<dbReference type="InterPro" id="IPR001073">
    <property type="entry name" value="C1q_dom"/>
</dbReference>
<feature type="domain" description="C1q" evidence="4">
    <location>
        <begin position="48"/>
        <end position="188"/>
    </location>
</feature>
<protein>
    <submittedName>
        <fullName evidence="5">C1QL</fullName>
    </submittedName>
</protein>
<dbReference type="GO" id="GO:0005576">
    <property type="term" value="C:extracellular region"/>
    <property type="evidence" value="ECO:0007669"/>
    <property type="project" value="UniProtKB-SubCell"/>
</dbReference>
<evidence type="ECO:0000256" key="1">
    <source>
        <dbReference type="ARBA" id="ARBA00004613"/>
    </source>
</evidence>
<dbReference type="PRINTS" id="PR00007">
    <property type="entry name" value="COMPLEMNTC1Q"/>
</dbReference>
<dbReference type="SMART" id="SM00110">
    <property type="entry name" value="C1Q"/>
    <property type="match status" value="1"/>
</dbReference>
<dbReference type="PROSITE" id="PS50871">
    <property type="entry name" value="C1Q"/>
    <property type="match status" value="2"/>
</dbReference>
<keyword evidence="2" id="KW-0964">Secreted</keyword>
<dbReference type="InterPro" id="IPR050822">
    <property type="entry name" value="Cerebellin_Synaptic_Org"/>
</dbReference>
<feature type="domain" description="C1q" evidence="4">
    <location>
        <begin position="240"/>
        <end position="373"/>
    </location>
</feature>
<dbReference type="SUPFAM" id="SSF49842">
    <property type="entry name" value="TNF-like"/>
    <property type="match status" value="2"/>
</dbReference>
<dbReference type="PANTHER" id="PTHR22923:SF116">
    <property type="entry name" value="C1Q DOMAIN-CONTAINING PROTEIN"/>
    <property type="match status" value="1"/>
</dbReference>
<sequence>MNFLQCKVFVTLIFACVNFPVICGKMVSIQEDVLRALLVMNRSCDTGASSSHYAFYAYLSHDLPEPGGNRHFVYNTIITNIGHAYSNITGTFTVPRDGIYSFTWSTRVACSKAHTTELVVNTRVLGSTYIWCGYNTVTGHVIAHASQGDAVFVRTNSSPGQDTILDRLQKLEKYSTSQNEKISSLENVITHLENTVSHLDNENSELRSVQTELTPLLTRRRTRQDQLNVNDARRLLLDGPSSGQYAFYAFMSRDEPEPGGHHLLVYDNVVTNVGNAYNNFTGIFTVPRSGLYSFTWSTRVACHKAHTTELVINTRILGSTYVYCGYNTVTGHVVTSASQGEAIFVRTHLTSPGQGAIKSDEFGRSAFSGFTIG</sequence>
<keyword evidence="3" id="KW-0732">Signal</keyword>
<dbReference type="EMBL" id="CACVKT020005662">
    <property type="protein sequence ID" value="CAC5396919.1"/>
    <property type="molecule type" value="Genomic_DNA"/>
</dbReference>
<dbReference type="Proteomes" id="UP000507470">
    <property type="component" value="Unassembled WGS sequence"/>
</dbReference>
<name>A0A6J8CNH6_MYTCO</name>
<dbReference type="AlphaFoldDB" id="A0A6J8CNH6"/>
<evidence type="ECO:0000259" key="4">
    <source>
        <dbReference type="PROSITE" id="PS50871"/>
    </source>
</evidence>
<evidence type="ECO:0000313" key="6">
    <source>
        <dbReference type="Proteomes" id="UP000507470"/>
    </source>
</evidence>
<dbReference type="PANTHER" id="PTHR22923">
    <property type="entry name" value="CEREBELLIN-RELATED"/>
    <property type="match status" value="1"/>
</dbReference>
<evidence type="ECO:0000313" key="5">
    <source>
        <dbReference type="EMBL" id="CAC5396919.1"/>
    </source>
</evidence>
<dbReference type="Gene3D" id="2.60.120.40">
    <property type="match status" value="2"/>
</dbReference>
<gene>
    <name evidence="5" type="ORF">MCOR_31419</name>
</gene>
<dbReference type="Pfam" id="PF00386">
    <property type="entry name" value="C1q"/>
    <property type="match status" value="2"/>
</dbReference>
<reference evidence="5 6" key="1">
    <citation type="submission" date="2020-06" db="EMBL/GenBank/DDBJ databases">
        <authorList>
            <person name="Li R."/>
            <person name="Bekaert M."/>
        </authorList>
    </citation>
    <scope>NUCLEOTIDE SEQUENCE [LARGE SCALE GENOMIC DNA]</scope>
    <source>
        <strain evidence="6">wild</strain>
    </source>
</reference>
<dbReference type="InterPro" id="IPR008983">
    <property type="entry name" value="Tumour_necrosis_fac-like_dom"/>
</dbReference>
<comment type="subcellular location">
    <subcellularLocation>
        <location evidence="1">Secreted</location>
    </subcellularLocation>
</comment>
<dbReference type="OrthoDB" id="6154955at2759"/>
<proteinExistence type="predicted"/>
<keyword evidence="6" id="KW-1185">Reference proteome</keyword>
<accession>A0A6J8CNH6</accession>
<evidence type="ECO:0000256" key="2">
    <source>
        <dbReference type="ARBA" id="ARBA00022525"/>
    </source>
</evidence>
<organism evidence="5 6">
    <name type="scientific">Mytilus coruscus</name>
    <name type="common">Sea mussel</name>
    <dbReference type="NCBI Taxonomy" id="42192"/>
    <lineage>
        <taxon>Eukaryota</taxon>
        <taxon>Metazoa</taxon>
        <taxon>Spiralia</taxon>
        <taxon>Lophotrochozoa</taxon>
        <taxon>Mollusca</taxon>
        <taxon>Bivalvia</taxon>
        <taxon>Autobranchia</taxon>
        <taxon>Pteriomorphia</taxon>
        <taxon>Mytilida</taxon>
        <taxon>Mytiloidea</taxon>
        <taxon>Mytilidae</taxon>
        <taxon>Mytilinae</taxon>
        <taxon>Mytilus</taxon>
    </lineage>
</organism>